<evidence type="ECO:0000313" key="3">
    <source>
        <dbReference type="Proteomes" id="UP001589818"/>
    </source>
</evidence>
<evidence type="ECO:0000313" key="2">
    <source>
        <dbReference type="EMBL" id="MFC0391474.1"/>
    </source>
</evidence>
<dbReference type="PIRSF" id="PIRSF029883">
    <property type="entry name" value="KdgF"/>
    <property type="match status" value="1"/>
</dbReference>
<dbReference type="PANTHER" id="PTHR40112:SF1">
    <property type="entry name" value="H2HPP ISOMERASE"/>
    <property type="match status" value="1"/>
</dbReference>
<dbReference type="SUPFAM" id="SSF51182">
    <property type="entry name" value="RmlC-like cupins"/>
    <property type="match status" value="1"/>
</dbReference>
<dbReference type="InterPro" id="IPR014710">
    <property type="entry name" value="RmlC-like_jellyroll"/>
</dbReference>
<comment type="caution">
    <text evidence="2">The sequence shown here is derived from an EMBL/GenBank/DDBJ whole genome shotgun (WGS) entry which is preliminary data.</text>
</comment>
<protein>
    <submittedName>
        <fullName evidence="2">Cupin domain-containing protein</fullName>
    </submittedName>
</protein>
<feature type="domain" description="Cupin type-2" evidence="1">
    <location>
        <begin position="29"/>
        <end position="89"/>
    </location>
</feature>
<dbReference type="InterPro" id="IPR013096">
    <property type="entry name" value="Cupin_2"/>
</dbReference>
<proteinExistence type="predicted"/>
<sequence>MTKFGEWQYPITGIRRKIFPPGQNMMSMMIELEKEAVGPAHSHPHEQLTFVISGKLEVTLEEQVHVVAAGEQLHIPGDVVHTVKALEDSAILETFTPLREDLLATITDSQ</sequence>
<dbReference type="Gene3D" id="2.60.120.10">
    <property type="entry name" value="Jelly Rolls"/>
    <property type="match status" value="1"/>
</dbReference>
<dbReference type="CDD" id="cd02238">
    <property type="entry name" value="cupin_KdgF"/>
    <property type="match status" value="1"/>
</dbReference>
<dbReference type="RefSeq" id="WP_204819864.1">
    <property type="nucleotide sequence ID" value="NZ_JANHOF010000006.1"/>
</dbReference>
<accession>A0ABV6J6G1</accession>
<dbReference type="EMBL" id="JBHLVF010000011">
    <property type="protein sequence ID" value="MFC0391474.1"/>
    <property type="molecule type" value="Genomic_DNA"/>
</dbReference>
<dbReference type="Proteomes" id="UP001589818">
    <property type="component" value="Unassembled WGS sequence"/>
</dbReference>
<dbReference type="InterPro" id="IPR011051">
    <property type="entry name" value="RmlC_Cupin_sf"/>
</dbReference>
<name>A0ABV6J6G1_9BACL</name>
<dbReference type="PANTHER" id="PTHR40112">
    <property type="entry name" value="H2HPP ISOMERASE"/>
    <property type="match status" value="1"/>
</dbReference>
<gene>
    <name evidence="2" type="ORF">ACFFJ8_08815</name>
</gene>
<organism evidence="2 3">
    <name type="scientific">Paenibacillus mendelii</name>
    <dbReference type="NCBI Taxonomy" id="206163"/>
    <lineage>
        <taxon>Bacteria</taxon>
        <taxon>Bacillati</taxon>
        <taxon>Bacillota</taxon>
        <taxon>Bacilli</taxon>
        <taxon>Bacillales</taxon>
        <taxon>Paenibacillaceae</taxon>
        <taxon>Paenibacillus</taxon>
    </lineage>
</organism>
<dbReference type="InterPro" id="IPR052535">
    <property type="entry name" value="Bacilysin_H2HPP_isomerase"/>
</dbReference>
<evidence type="ECO:0000259" key="1">
    <source>
        <dbReference type="Pfam" id="PF07883"/>
    </source>
</evidence>
<keyword evidence="3" id="KW-1185">Reference proteome</keyword>
<reference evidence="2 3" key="1">
    <citation type="submission" date="2024-09" db="EMBL/GenBank/DDBJ databases">
        <authorList>
            <person name="Sun Q."/>
            <person name="Mori K."/>
        </authorList>
    </citation>
    <scope>NUCLEOTIDE SEQUENCE [LARGE SCALE GENOMIC DNA]</scope>
    <source>
        <strain evidence="2 3">CCM 4839</strain>
    </source>
</reference>
<dbReference type="InterPro" id="IPR025499">
    <property type="entry name" value="KdgF"/>
</dbReference>
<dbReference type="Pfam" id="PF07883">
    <property type="entry name" value="Cupin_2"/>
    <property type="match status" value="1"/>
</dbReference>